<dbReference type="EMBL" id="JACHJS010000001">
    <property type="protein sequence ID" value="MBB4963254.1"/>
    <property type="molecule type" value="Genomic_DNA"/>
</dbReference>
<evidence type="ECO:0000256" key="1">
    <source>
        <dbReference type="SAM" id="MobiDB-lite"/>
    </source>
</evidence>
<protein>
    <submittedName>
        <fullName evidence="2">Uncharacterized protein</fullName>
    </submittedName>
</protein>
<reference evidence="2 3" key="1">
    <citation type="submission" date="2020-08" db="EMBL/GenBank/DDBJ databases">
        <title>Sequencing the genomes of 1000 actinobacteria strains.</title>
        <authorList>
            <person name="Klenk H.-P."/>
        </authorList>
    </citation>
    <scope>NUCLEOTIDE SEQUENCE [LARGE SCALE GENOMIC DNA]</scope>
    <source>
        <strain evidence="2 3">DSM 45084</strain>
    </source>
</reference>
<evidence type="ECO:0000313" key="2">
    <source>
        <dbReference type="EMBL" id="MBB4963254.1"/>
    </source>
</evidence>
<name>A0A7W7SYJ6_9PSEU</name>
<feature type="region of interest" description="Disordered" evidence="1">
    <location>
        <begin position="210"/>
        <end position="233"/>
    </location>
</feature>
<evidence type="ECO:0000313" key="3">
    <source>
        <dbReference type="Proteomes" id="UP000542674"/>
    </source>
</evidence>
<dbReference type="AlphaFoldDB" id="A0A7W7SYJ6"/>
<feature type="compositionally biased region" description="Basic and acidic residues" evidence="1">
    <location>
        <begin position="223"/>
        <end position="233"/>
    </location>
</feature>
<comment type="caution">
    <text evidence="2">The sequence shown here is derived from an EMBL/GenBank/DDBJ whole genome shotgun (WGS) entry which is preliminary data.</text>
</comment>
<sequence length="233" mass="25495">MAYQPSSWAVSQFGDQTHAVVHSLVRGLNRAQRARWLVQRDAHAQGVLTKRAYGSLWDTPYHSVIEELGLENLDGYRVHHPYGASYDLAMVGGRVLVPFKLGSRMPLSPKVVTIATLVPQRTGRRFGVEPPAMLFDLHAPARPTVADAVAAAGEADLTVIYVGFVANADSDRVLGAWWGEPISLADDGTLTWEPERLPLDLDLEDAPQLPLTGFAEGDEPELDVTRHPDARDA</sequence>
<dbReference type="RefSeq" id="WP_184666054.1">
    <property type="nucleotide sequence ID" value="NZ_BAABAI010000004.1"/>
</dbReference>
<proteinExistence type="predicted"/>
<dbReference type="Proteomes" id="UP000542674">
    <property type="component" value="Unassembled WGS sequence"/>
</dbReference>
<accession>A0A7W7SYJ6</accession>
<keyword evidence="3" id="KW-1185">Reference proteome</keyword>
<organism evidence="2 3">
    <name type="scientific">Saccharothrix violaceirubra</name>
    <dbReference type="NCBI Taxonomy" id="413306"/>
    <lineage>
        <taxon>Bacteria</taxon>
        <taxon>Bacillati</taxon>
        <taxon>Actinomycetota</taxon>
        <taxon>Actinomycetes</taxon>
        <taxon>Pseudonocardiales</taxon>
        <taxon>Pseudonocardiaceae</taxon>
        <taxon>Saccharothrix</taxon>
    </lineage>
</organism>
<gene>
    <name evidence="2" type="ORF">F4559_000613</name>
</gene>